<keyword evidence="2" id="KW-1185">Reference proteome</keyword>
<dbReference type="Proteomes" id="UP001246858">
    <property type="component" value="Unassembled WGS sequence"/>
</dbReference>
<accession>A0ACC6KWM5</accession>
<organism evidence="1 2">
    <name type="scientific">Pedobacter africanus</name>
    <dbReference type="NCBI Taxonomy" id="151894"/>
    <lineage>
        <taxon>Bacteria</taxon>
        <taxon>Pseudomonadati</taxon>
        <taxon>Bacteroidota</taxon>
        <taxon>Sphingobacteriia</taxon>
        <taxon>Sphingobacteriales</taxon>
        <taxon>Sphingobacteriaceae</taxon>
        <taxon>Pedobacter</taxon>
    </lineage>
</organism>
<name>A0ACC6KWM5_9SPHI</name>
<evidence type="ECO:0000313" key="1">
    <source>
        <dbReference type="EMBL" id="MDR6783775.1"/>
    </source>
</evidence>
<proteinExistence type="predicted"/>
<gene>
    <name evidence="1" type="ORF">J2X78_002340</name>
</gene>
<protein>
    <submittedName>
        <fullName evidence="1">Uncharacterized protein</fullName>
    </submittedName>
</protein>
<reference evidence="1" key="1">
    <citation type="submission" date="2023-07" db="EMBL/GenBank/DDBJ databases">
        <title>Sorghum-associated microbial communities from plants grown in Nebraska, USA.</title>
        <authorList>
            <person name="Schachtman D."/>
        </authorList>
    </citation>
    <scope>NUCLEOTIDE SEQUENCE</scope>
    <source>
        <strain evidence="1">2697</strain>
    </source>
</reference>
<sequence length="66" mass="7791">MNEKQEKITQAIDALISNIGHEGIYAESFMILLNISRPKAERLMMELHERKKLELKWVPGDYYNNK</sequence>
<dbReference type="EMBL" id="JAVDTF010000002">
    <property type="protein sequence ID" value="MDR6783775.1"/>
    <property type="molecule type" value="Genomic_DNA"/>
</dbReference>
<evidence type="ECO:0000313" key="2">
    <source>
        <dbReference type="Proteomes" id="UP001246858"/>
    </source>
</evidence>
<comment type="caution">
    <text evidence="1">The sequence shown here is derived from an EMBL/GenBank/DDBJ whole genome shotgun (WGS) entry which is preliminary data.</text>
</comment>